<evidence type="ECO:0000313" key="5">
    <source>
        <dbReference type="EMBL" id="OMJ75296.1"/>
    </source>
</evidence>
<organism evidence="5 6">
    <name type="scientific">Stentor coeruleus</name>
    <dbReference type="NCBI Taxonomy" id="5963"/>
    <lineage>
        <taxon>Eukaryota</taxon>
        <taxon>Sar</taxon>
        <taxon>Alveolata</taxon>
        <taxon>Ciliophora</taxon>
        <taxon>Postciliodesmatophora</taxon>
        <taxon>Heterotrichea</taxon>
        <taxon>Heterotrichida</taxon>
        <taxon>Stentoridae</taxon>
        <taxon>Stentor</taxon>
    </lineage>
</organism>
<dbReference type="AlphaFoldDB" id="A0A1R2BEU7"/>
<reference evidence="5 6" key="1">
    <citation type="submission" date="2016-11" db="EMBL/GenBank/DDBJ databases">
        <title>The macronuclear genome of Stentor coeruleus: a giant cell with tiny introns.</title>
        <authorList>
            <person name="Slabodnick M."/>
            <person name="Ruby J.G."/>
            <person name="Reiff S.B."/>
            <person name="Swart E.C."/>
            <person name="Gosai S."/>
            <person name="Prabakaran S."/>
            <person name="Witkowska E."/>
            <person name="Larue G.E."/>
            <person name="Fisher S."/>
            <person name="Freeman R.M."/>
            <person name="Gunawardena J."/>
            <person name="Chu W."/>
            <person name="Stover N.A."/>
            <person name="Gregory B.D."/>
            <person name="Nowacki M."/>
            <person name="Derisi J."/>
            <person name="Roy S.W."/>
            <person name="Marshall W.F."/>
            <person name="Sood P."/>
        </authorList>
    </citation>
    <scope>NUCLEOTIDE SEQUENCE [LARGE SCALE GENOMIC DNA]</scope>
    <source>
        <strain evidence="5">WM001</strain>
    </source>
</reference>
<accession>A0A1R2BEU7</accession>
<dbReference type="EMBL" id="MPUH01000699">
    <property type="protein sequence ID" value="OMJ75296.1"/>
    <property type="molecule type" value="Genomic_DNA"/>
</dbReference>
<dbReference type="OrthoDB" id="327682at2759"/>
<keyword evidence="6" id="KW-1185">Reference proteome</keyword>
<dbReference type="PROSITE" id="PS50892">
    <property type="entry name" value="V_SNARE"/>
    <property type="match status" value="1"/>
</dbReference>
<feature type="compositionally biased region" description="Polar residues" evidence="3">
    <location>
        <begin position="440"/>
        <end position="456"/>
    </location>
</feature>
<feature type="domain" description="V-SNARE coiled-coil homology" evidence="4">
    <location>
        <begin position="355"/>
        <end position="418"/>
    </location>
</feature>
<protein>
    <recommendedName>
        <fullName evidence="4">V-SNARE coiled-coil homology domain-containing protein</fullName>
    </recommendedName>
</protein>
<dbReference type="InterPro" id="IPR042855">
    <property type="entry name" value="V_SNARE_CC"/>
</dbReference>
<comment type="caution">
    <text evidence="5">The sequence shown here is derived from an EMBL/GenBank/DDBJ whole genome shotgun (WGS) entry which is preliminary data.</text>
</comment>
<keyword evidence="1 2" id="KW-0175">Coiled coil</keyword>
<evidence type="ECO:0000313" key="6">
    <source>
        <dbReference type="Proteomes" id="UP000187209"/>
    </source>
</evidence>
<evidence type="ECO:0000256" key="3">
    <source>
        <dbReference type="SAM" id="MobiDB-lite"/>
    </source>
</evidence>
<feature type="compositionally biased region" description="Basic and acidic residues" evidence="3">
    <location>
        <begin position="472"/>
        <end position="484"/>
    </location>
</feature>
<evidence type="ECO:0000256" key="1">
    <source>
        <dbReference type="PROSITE-ProRule" id="PRU00290"/>
    </source>
</evidence>
<evidence type="ECO:0000256" key="2">
    <source>
        <dbReference type="SAM" id="Coils"/>
    </source>
</evidence>
<proteinExistence type="predicted"/>
<gene>
    <name evidence="5" type="ORF">SteCoe_25614</name>
</gene>
<feature type="coiled-coil region" evidence="2">
    <location>
        <begin position="283"/>
        <end position="404"/>
    </location>
</feature>
<name>A0A1R2BEU7_9CILI</name>
<sequence length="614" mass="71518">MENFPRLNSSPSPKLTNPQIVKSSASAKYRIIPIQTNDSFLDQPNPKIISTPKKISNTALYKEISRLEEELDYFEIGQNNFSTKDFPDKKQKQKELKLYARFLDGIIYSIGQVDSRICKCLNRGWTSYQRALNKKVRKNSPECVPMTTDKNDVAVQSDEIFDIGSQDMDLDNYIDILNSLILRVNNMNHRKVINSLQKLLSSLKPIDIPNISDISNLPKQLFEAPKVTTQKSLQISNDLSTSISKNKLGSLQMTRVVQTELTVKDFSSWDYLKILVRDRDKEITKLTEKIHKLEKIEKEFNAQKKEIFENKLTMQEIAKNNCRECEEKAKKLAEKIEEIKELKQAMAKNENNNIELEKTRDKLRESFIILNKKDEKIKEINENLDELKKKVEQFSSEQENFERKSTYDDIRMHKNEWKAHPKMNSSIKIKPHIKDINNNNREVHSTSPNINHSGNIKNAKVHRQYFSNSKSSQEREEKHGHKTPDGLILSKYSNDITINALNSEIDLSFSINNSDSPYPQLAEKQQNHSLNHIIHNKLKSNKSTKYREIMKKLNITKAEYLVLSKQARKEIYQILLLHTKKCGSECEHLKRAMMIRYKDKGLLYPTKKYTIVKE</sequence>
<feature type="region of interest" description="Disordered" evidence="3">
    <location>
        <begin position="440"/>
        <end position="486"/>
    </location>
</feature>
<evidence type="ECO:0000259" key="4">
    <source>
        <dbReference type="PROSITE" id="PS50892"/>
    </source>
</evidence>
<dbReference type="Proteomes" id="UP000187209">
    <property type="component" value="Unassembled WGS sequence"/>
</dbReference>